<evidence type="ECO:0000313" key="4">
    <source>
        <dbReference type="Proteomes" id="UP000294933"/>
    </source>
</evidence>
<dbReference type="PROSITE" id="PS01220">
    <property type="entry name" value="PBP"/>
    <property type="match status" value="1"/>
</dbReference>
<dbReference type="OrthoDB" id="2153661at2759"/>
<dbReference type="Gene3D" id="1.20.58.1180">
    <property type="match status" value="1"/>
</dbReference>
<dbReference type="Gene3D" id="3.90.280.10">
    <property type="entry name" value="PEBP-like"/>
    <property type="match status" value="1"/>
</dbReference>
<organism evidence="3 4">
    <name type="scientific">Rickenella mellea</name>
    <dbReference type="NCBI Taxonomy" id="50990"/>
    <lineage>
        <taxon>Eukaryota</taxon>
        <taxon>Fungi</taxon>
        <taxon>Dikarya</taxon>
        <taxon>Basidiomycota</taxon>
        <taxon>Agaricomycotina</taxon>
        <taxon>Agaricomycetes</taxon>
        <taxon>Hymenochaetales</taxon>
        <taxon>Rickenellaceae</taxon>
        <taxon>Rickenella</taxon>
    </lineage>
</organism>
<dbReference type="Pfam" id="PF01161">
    <property type="entry name" value="PBP"/>
    <property type="match status" value="1"/>
</dbReference>
<dbReference type="VEuPathDB" id="FungiDB:BD410DRAFT_794464"/>
<dbReference type="InterPro" id="IPR001858">
    <property type="entry name" value="Phosphatidylethanolamine-bd_CS"/>
</dbReference>
<sequence length="421" mass="48107">MLGLLRLTRATSTECSLPLLASTSSRSTSRVTTTSVISNRGFATQKPPQSSTDASKSPVATKGRNRRKGVITRRPNISLAQPKPWNRPVREGAIPAYDEALKYVYEDSQSIKSEMKEVGSKIEELRSTVDGTVNADELEDLEQRLSLLSIQSEINLPPVRWKFANGMGNMSKPIYRHLAEQRWRNDGPLDLVMERIYQMNVVPDILPSMHPSFDLRITFPEPPPKNVILRTRVRRRYKRVEPGVFLLAEQTRRPPLLYTSVFHPEIRYYTMFMIDPDVPNPEDNSFTSFLHWLQPNIPLSATSSSPLLPHPHTRYIAPHPQRGSPYHRYTILFLPNPVPTEKVTIPAISDAERLGFNLREFCATHGFNSSEGGAIHMWREVWDETVSQIYTHTLKLPEPRYGLPRHASVYDELKGKKKYTL</sequence>
<dbReference type="PANTHER" id="PTHR11362:SF82">
    <property type="entry name" value="PHOSPHATIDYLETHANOLAMINE-BINDING PROTEIN 4"/>
    <property type="match status" value="1"/>
</dbReference>
<dbReference type="STRING" id="50990.A0A4Y7PR14"/>
<feature type="compositionally biased region" description="Low complexity" evidence="2">
    <location>
        <begin position="22"/>
        <end position="36"/>
    </location>
</feature>
<evidence type="ECO:0000256" key="1">
    <source>
        <dbReference type="ARBA" id="ARBA00007091"/>
    </source>
</evidence>
<protein>
    <submittedName>
        <fullName evidence="3">PEBP-like protein</fullName>
    </submittedName>
</protein>
<gene>
    <name evidence="3" type="ORF">BD410DRAFT_794464</name>
</gene>
<comment type="similarity">
    <text evidence="1">Belongs to the phosphatidylethanolamine-binding protein family.</text>
</comment>
<dbReference type="InterPro" id="IPR008914">
    <property type="entry name" value="PEBP"/>
</dbReference>
<evidence type="ECO:0000256" key="2">
    <source>
        <dbReference type="SAM" id="MobiDB-lite"/>
    </source>
</evidence>
<dbReference type="SUPFAM" id="SSF49777">
    <property type="entry name" value="PEBP-like"/>
    <property type="match status" value="1"/>
</dbReference>
<reference evidence="3 4" key="1">
    <citation type="submission" date="2018-06" db="EMBL/GenBank/DDBJ databases">
        <title>A transcriptomic atlas of mushroom development highlights an independent origin of complex multicellularity.</title>
        <authorList>
            <consortium name="DOE Joint Genome Institute"/>
            <person name="Krizsan K."/>
            <person name="Almasi E."/>
            <person name="Merenyi Z."/>
            <person name="Sahu N."/>
            <person name="Viragh M."/>
            <person name="Koszo T."/>
            <person name="Mondo S."/>
            <person name="Kiss B."/>
            <person name="Balint B."/>
            <person name="Kues U."/>
            <person name="Barry K."/>
            <person name="Hegedus J.C."/>
            <person name="Henrissat B."/>
            <person name="Johnson J."/>
            <person name="Lipzen A."/>
            <person name="Ohm R."/>
            <person name="Nagy I."/>
            <person name="Pangilinan J."/>
            <person name="Yan J."/>
            <person name="Xiong Y."/>
            <person name="Grigoriev I.V."/>
            <person name="Hibbett D.S."/>
            <person name="Nagy L.G."/>
        </authorList>
    </citation>
    <scope>NUCLEOTIDE SEQUENCE [LARGE SCALE GENOMIC DNA]</scope>
    <source>
        <strain evidence="3 4">SZMC22713</strain>
    </source>
</reference>
<keyword evidence="4" id="KW-1185">Reference proteome</keyword>
<dbReference type="PANTHER" id="PTHR11362">
    <property type="entry name" value="PHOSPHATIDYLETHANOLAMINE-BINDING PROTEIN"/>
    <property type="match status" value="1"/>
</dbReference>
<dbReference type="InterPro" id="IPR036610">
    <property type="entry name" value="PEBP-like_sf"/>
</dbReference>
<name>A0A4Y7PR14_9AGAM</name>
<dbReference type="AlphaFoldDB" id="A0A4Y7PR14"/>
<dbReference type="Proteomes" id="UP000294933">
    <property type="component" value="Unassembled WGS sequence"/>
</dbReference>
<dbReference type="InterPro" id="IPR035810">
    <property type="entry name" value="PEBP_euk"/>
</dbReference>
<dbReference type="EMBL" id="ML170224">
    <property type="protein sequence ID" value="TDL17302.1"/>
    <property type="molecule type" value="Genomic_DNA"/>
</dbReference>
<dbReference type="CDD" id="cd00866">
    <property type="entry name" value="PEBP_euk"/>
    <property type="match status" value="1"/>
</dbReference>
<feature type="region of interest" description="Disordered" evidence="2">
    <location>
        <begin position="21"/>
        <end position="84"/>
    </location>
</feature>
<feature type="compositionally biased region" description="Polar residues" evidence="2">
    <location>
        <begin position="37"/>
        <end position="55"/>
    </location>
</feature>
<proteinExistence type="inferred from homology"/>
<evidence type="ECO:0000313" key="3">
    <source>
        <dbReference type="EMBL" id="TDL17302.1"/>
    </source>
</evidence>
<accession>A0A4Y7PR14</accession>